<dbReference type="RefSeq" id="WP_322467401.1">
    <property type="nucleotide sequence ID" value="NZ_JAXOJX010000049.1"/>
</dbReference>
<proteinExistence type="predicted"/>
<comment type="caution">
    <text evidence="2">The sequence shown here is derived from an EMBL/GenBank/DDBJ whole genome shotgun (WGS) entry which is preliminary data.</text>
</comment>
<organism evidence="2 3">
    <name type="scientific">Azohydromonas lata</name>
    <dbReference type="NCBI Taxonomy" id="45677"/>
    <lineage>
        <taxon>Bacteria</taxon>
        <taxon>Pseudomonadati</taxon>
        <taxon>Pseudomonadota</taxon>
        <taxon>Betaproteobacteria</taxon>
        <taxon>Burkholderiales</taxon>
        <taxon>Sphaerotilaceae</taxon>
        <taxon>Azohydromonas</taxon>
    </lineage>
</organism>
<reference evidence="2 3" key="1">
    <citation type="submission" date="2023-11" db="EMBL/GenBank/DDBJ databases">
        <title>Draft genome of Azohydromonas lata strain H1 (DSM1123), a polyhydroxyalkanoate producer.</title>
        <authorList>
            <person name="Traversa D."/>
            <person name="D'Addabbo P."/>
            <person name="Pazzani C."/>
            <person name="Manzari C."/>
            <person name="Chiara M."/>
            <person name="Scrascia M."/>
        </authorList>
    </citation>
    <scope>NUCLEOTIDE SEQUENCE [LARGE SCALE GENOMIC DNA]</scope>
    <source>
        <strain evidence="2 3">H1</strain>
    </source>
</reference>
<evidence type="ECO:0000313" key="2">
    <source>
        <dbReference type="EMBL" id="MDZ5459742.1"/>
    </source>
</evidence>
<evidence type="ECO:0000313" key="3">
    <source>
        <dbReference type="Proteomes" id="UP001293718"/>
    </source>
</evidence>
<keyword evidence="3" id="KW-1185">Reference proteome</keyword>
<name>A0ABU5ILI2_9BURK</name>
<keyword evidence="1" id="KW-0732">Signal</keyword>
<gene>
    <name evidence="2" type="ORF">SM757_24490</name>
</gene>
<sequence>MKFGIRQAISVLAPAVLAVVASHAGAATTCTYVPSSATSASFVIAVASNFYEPAQAFAQDFLSNSGTTATAVQVCADSTGNLKKQINGTASMPAAVGSKKYSLLLAADADTPAYFDTDPTGSTFKQTGASAFLYAYGIPVLYSQKVAKANLVQTATPGATASGYANPVKVNQTYVTKLAIGNPTLAPYGVAADDILVDMGQSGSTTDLGTSYTSNCSPSWTCTYSNIDYTQQAIQYASNNIKAGFVSKAQMCSDSISSSYYIEFPDYQTTQKGILINSTNSTQNAYSASMVGFMNTKKSADADSDGISDWNEFLISRCYKQI</sequence>
<protein>
    <submittedName>
        <fullName evidence="2">Substrate-binding domain-containing protein</fullName>
    </submittedName>
</protein>
<feature type="chain" id="PRO_5045214395" evidence="1">
    <location>
        <begin position="27"/>
        <end position="322"/>
    </location>
</feature>
<dbReference type="Gene3D" id="3.40.190.10">
    <property type="entry name" value="Periplasmic binding protein-like II"/>
    <property type="match status" value="1"/>
</dbReference>
<dbReference type="SUPFAM" id="SSF53850">
    <property type="entry name" value="Periplasmic binding protein-like II"/>
    <property type="match status" value="1"/>
</dbReference>
<dbReference type="Pfam" id="PF13531">
    <property type="entry name" value="SBP_bac_11"/>
    <property type="match status" value="1"/>
</dbReference>
<dbReference type="Proteomes" id="UP001293718">
    <property type="component" value="Unassembled WGS sequence"/>
</dbReference>
<evidence type="ECO:0000256" key="1">
    <source>
        <dbReference type="SAM" id="SignalP"/>
    </source>
</evidence>
<accession>A0ABU5ILI2</accession>
<dbReference type="EMBL" id="JAXOJX010000049">
    <property type="protein sequence ID" value="MDZ5459742.1"/>
    <property type="molecule type" value="Genomic_DNA"/>
</dbReference>
<feature type="signal peptide" evidence="1">
    <location>
        <begin position="1"/>
        <end position="26"/>
    </location>
</feature>